<feature type="region of interest" description="Disordered" evidence="1">
    <location>
        <begin position="295"/>
        <end position="318"/>
    </location>
</feature>
<evidence type="ECO:0000313" key="3">
    <source>
        <dbReference type="Proteomes" id="UP000029858"/>
    </source>
</evidence>
<sequence length="318" mass="34612">MALTLHIGAHKTASTHLQQTLRALTGAMIREGILYLDPVTLRRGSGRLDLSLDNGPKAARRRGPWRRWMDRAAEVWPSLLLSEENALGSLRRGALMGEGGLIYPEAERRMDRLCNIARRRPAVVCLAVRDPLSFLGSAFSMQVVGGHETEFADYVGGFDPAALSWSGLAERLMSVRGVAQLVVWRHEDYPRARPEVLRAMLPEALAAHAPNPRRAIVGLSQEAWDEIRRRRESDPDADLAEVARAAKALFPRRRGAPAPQFAPPAAVARVAAAHTEDLARLAALEGVEMIGAPARRVRRGKGRTGTVTGDVSSGARAG</sequence>
<dbReference type="InterPro" id="IPR027417">
    <property type="entry name" value="P-loop_NTPase"/>
</dbReference>
<dbReference type="Proteomes" id="UP000029858">
    <property type="component" value="Unassembled WGS sequence"/>
</dbReference>
<organism evidence="2 3">
    <name type="scientific">Paracoccus sanguinis</name>
    <dbReference type="NCBI Taxonomy" id="1545044"/>
    <lineage>
        <taxon>Bacteria</taxon>
        <taxon>Pseudomonadati</taxon>
        <taxon>Pseudomonadota</taxon>
        <taxon>Alphaproteobacteria</taxon>
        <taxon>Rhodobacterales</taxon>
        <taxon>Paracoccaceae</taxon>
        <taxon>Paracoccus</taxon>
    </lineage>
</organism>
<reference evidence="2 3" key="2">
    <citation type="submission" date="2014-10" db="EMBL/GenBank/DDBJ databases">
        <title>Paracoccus sanguinis sp. nov., isolated from clinical specimens of New York State patients.</title>
        <authorList>
            <person name="Mingle L.A."/>
            <person name="Cole J.A."/>
            <person name="Lapierre P."/>
            <person name="Musser K.A."/>
        </authorList>
    </citation>
    <scope>NUCLEOTIDE SEQUENCE [LARGE SCALE GENOMIC DNA]</scope>
    <source>
        <strain evidence="2 3">5503</strain>
    </source>
</reference>
<reference evidence="2 3" key="1">
    <citation type="submission" date="2014-09" db="EMBL/GenBank/DDBJ databases">
        <authorList>
            <person name="McGinnis J.M."/>
            <person name="Wolfgang W.J."/>
        </authorList>
    </citation>
    <scope>NUCLEOTIDE SEQUENCE [LARGE SCALE GENOMIC DNA]</scope>
    <source>
        <strain evidence="2 3">5503</strain>
    </source>
</reference>
<proteinExistence type="predicted"/>
<dbReference type="AlphaFoldDB" id="A0A099GKB0"/>
<dbReference type="EMBL" id="JRKQ01000010">
    <property type="protein sequence ID" value="KGJ23181.1"/>
    <property type="molecule type" value="Genomic_DNA"/>
</dbReference>
<evidence type="ECO:0000256" key="1">
    <source>
        <dbReference type="SAM" id="MobiDB-lite"/>
    </source>
</evidence>
<gene>
    <name evidence="2" type="ORF">IX56_03820</name>
</gene>
<accession>A0A099GKB0</accession>
<name>A0A099GKB0_9RHOB</name>
<evidence type="ECO:0000313" key="2">
    <source>
        <dbReference type="EMBL" id="KGJ23181.1"/>
    </source>
</evidence>
<dbReference type="SUPFAM" id="SSF52540">
    <property type="entry name" value="P-loop containing nucleoside triphosphate hydrolases"/>
    <property type="match status" value="1"/>
</dbReference>
<protein>
    <submittedName>
        <fullName evidence="2">Uncharacterized protein</fullName>
    </submittedName>
</protein>
<comment type="caution">
    <text evidence="2">The sequence shown here is derived from an EMBL/GenBank/DDBJ whole genome shotgun (WGS) entry which is preliminary data.</text>
</comment>
<dbReference type="RefSeq" id="WP_036707544.1">
    <property type="nucleotide sequence ID" value="NZ_JRKQ01000010.1"/>
</dbReference>